<proteinExistence type="predicted"/>
<evidence type="ECO:0008006" key="3">
    <source>
        <dbReference type="Google" id="ProtNLM"/>
    </source>
</evidence>
<organism evidence="1 2">
    <name type="scientific">Fulvivirga kasyanovii</name>
    <dbReference type="NCBI Taxonomy" id="396812"/>
    <lineage>
        <taxon>Bacteria</taxon>
        <taxon>Pseudomonadati</taxon>
        <taxon>Bacteroidota</taxon>
        <taxon>Cytophagia</taxon>
        <taxon>Cytophagales</taxon>
        <taxon>Fulvivirgaceae</taxon>
        <taxon>Fulvivirga</taxon>
    </lineage>
</organism>
<keyword evidence="2" id="KW-1185">Reference proteome</keyword>
<dbReference type="EMBL" id="SMLW01000608">
    <property type="protein sequence ID" value="MTI27014.1"/>
    <property type="molecule type" value="Genomic_DNA"/>
</dbReference>
<accession>A0ABW9RS75</accession>
<dbReference type="InterPro" id="IPR005623">
    <property type="entry name" value="Chaperone_NapD_NO3_reduct"/>
</dbReference>
<evidence type="ECO:0000313" key="2">
    <source>
        <dbReference type="Proteomes" id="UP000798808"/>
    </source>
</evidence>
<dbReference type="RefSeq" id="WP_155174022.1">
    <property type="nucleotide sequence ID" value="NZ_BAAAFL010000051.1"/>
</dbReference>
<name>A0ABW9RS75_9BACT</name>
<sequence>MPIKSYLVFPKQGKKALLEASLKDIPSCEIIQAENKDLIILVSETADQGEEDALMQKLSEIESLDHLNLVAGFNDDNLNH</sequence>
<protein>
    <recommendedName>
        <fullName evidence="3">Chaperone NapD</fullName>
    </recommendedName>
</protein>
<evidence type="ECO:0000313" key="1">
    <source>
        <dbReference type="EMBL" id="MTI27014.1"/>
    </source>
</evidence>
<comment type="caution">
    <text evidence="1">The sequence shown here is derived from an EMBL/GenBank/DDBJ whole genome shotgun (WGS) entry which is preliminary data.</text>
</comment>
<dbReference type="Proteomes" id="UP000798808">
    <property type="component" value="Unassembled WGS sequence"/>
</dbReference>
<reference evidence="1 2" key="1">
    <citation type="submission" date="2019-02" db="EMBL/GenBank/DDBJ databases">
        <authorList>
            <person name="Goldberg S.R."/>
            <person name="Haltli B.A."/>
            <person name="Correa H."/>
            <person name="Russell K.G."/>
        </authorList>
    </citation>
    <scope>NUCLEOTIDE SEQUENCE [LARGE SCALE GENOMIC DNA]</scope>
    <source>
        <strain evidence="1 2">JCM 16186</strain>
    </source>
</reference>
<dbReference type="Pfam" id="PF03927">
    <property type="entry name" value="NapD"/>
    <property type="match status" value="1"/>
</dbReference>
<gene>
    <name evidence="1" type="ORF">E1163_18805</name>
</gene>
<dbReference type="Gene3D" id="3.30.70.920">
    <property type="match status" value="1"/>
</dbReference>